<organism evidence="3 4">
    <name type="scientific">Pseudofrankia asymbiotica</name>
    <dbReference type="NCBI Taxonomy" id="1834516"/>
    <lineage>
        <taxon>Bacteria</taxon>
        <taxon>Bacillati</taxon>
        <taxon>Actinomycetota</taxon>
        <taxon>Actinomycetes</taxon>
        <taxon>Frankiales</taxon>
        <taxon>Frankiaceae</taxon>
        <taxon>Pseudofrankia</taxon>
    </lineage>
</organism>
<feature type="region of interest" description="Disordered" evidence="2">
    <location>
        <begin position="1"/>
        <end position="20"/>
    </location>
</feature>
<dbReference type="PANTHER" id="PTHR43459">
    <property type="entry name" value="ENOYL-COA HYDRATASE"/>
    <property type="match status" value="1"/>
</dbReference>
<gene>
    <name evidence="3" type="ORF">BL253_22045</name>
</gene>
<reference evidence="4" key="1">
    <citation type="submission" date="2016-10" db="EMBL/GenBank/DDBJ databases">
        <title>Frankia sp. NRRL B-16386 Genome sequencing.</title>
        <authorList>
            <person name="Ghodhbane-Gtari F."/>
            <person name="Swanson E."/>
            <person name="Gueddou A."/>
            <person name="Hezbri K."/>
            <person name="Ktari K."/>
            <person name="Nouioui I."/>
            <person name="Morris K."/>
            <person name="Simpson S."/>
            <person name="Abebe-Akele F."/>
            <person name="Thomas K."/>
            <person name="Gtari M."/>
            <person name="Tisa L.S."/>
        </authorList>
    </citation>
    <scope>NUCLEOTIDE SEQUENCE [LARGE SCALE GENOMIC DNA]</scope>
    <source>
        <strain evidence="4">NRRL B-16386</strain>
    </source>
</reference>
<comment type="caution">
    <text evidence="3">The sequence shown here is derived from an EMBL/GenBank/DDBJ whole genome shotgun (WGS) entry which is preliminary data.</text>
</comment>
<comment type="similarity">
    <text evidence="1">Belongs to the enoyl-CoA hydratase/isomerase family.</text>
</comment>
<dbReference type="AlphaFoldDB" id="A0A1V2I786"/>
<dbReference type="InterPro" id="IPR001753">
    <property type="entry name" value="Enoyl-CoA_hydra/iso"/>
</dbReference>
<name>A0A1V2I786_9ACTN</name>
<dbReference type="Pfam" id="PF00378">
    <property type="entry name" value="ECH_1"/>
    <property type="match status" value="1"/>
</dbReference>
<dbReference type="Gene3D" id="1.10.12.10">
    <property type="entry name" value="Lyase 2-enoyl-coa Hydratase, Chain A, domain 2"/>
    <property type="match status" value="1"/>
</dbReference>
<dbReference type="EMBL" id="MOMC01000045">
    <property type="protein sequence ID" value="ONH27566.1"/>
    <property type="molecule type" value="Genomic_DNA"/>
</dbReference>
<proteinExistence type="inferred from homology"/>
<dbReference type="SUPFAM" id="SSF52096">
    <property type="entry name" value="ClpP/crotonase"/>
    <property type="match status" value="1"/>
</dbReference>
<protein>
    <submittedName>
        <fullName evidence="3">Enoyl-CoA hydratase</fullName>
    </submittedName>
</protein>
<dbReference type="STRING" id="1834516.BL253_22045"/>
<dbReference type="PANTHER" id="PTHR43459:SF1">
    <property type="entry name" value="EG:BACN32G11.4 PROTEIN"/>
    <property type="match status" value="1"/>
</dbReference>
<dbReference type="CDD" id="cd06558">
    <property type="entry name" value="crotonase-like"/>
    <property type="match status" value="1"/>
</dbReference>
<sequence length="292" mass="30601">MSTSEAAEAAETAEGAGAAGSVETAVRDGVLRIVLNRPERRNALDVAAVGALVSTLAAASTDDTLRVVVLEGAGGHFCSGADWVSSNTGGRAGDKADGTTSKPRPRPGSVQRRTPVQAHRLVQLLMEIQLPVVCVVRGWAAGLGFQLALAADVTVAAEDARFWEPFLQRGFTPDSGATWLLPRLVGLARARDLLLLGRRLTGAEAADWGLIHASAPADELDATAATVIEQLATGPTVAIGLAKRSLNRNLENSFAQALENESLALELSSRTADFREGLAAFTTRRPPSYTGR</sequence>
<dbReference type="GO" id="GO:0003824">
    <property type="term" value="F:catalytic activity"/>
    <property type="evidence" value="ECO:0007669"/>
    <property type="project" value="UniProtKB-ARBA"/>
</dbReference>
<dbReference type="InterPro" id="IPR029045">
    <property type="entry name" value="ClpP/crotonase-like_dom_sf"/>
</dbReference>
<dbReference type="OrthoDB" id="8452484at2"/>
<evidence type="ECO:0000313" key="3">
    <source>
        <dbReference type="EMBL" id="ONH27566.1"/>
    </source>
</evidence>
<keyword evidence="4" id="KW-1185">Reference proteome</keyword>
<accession>A0A1V2I786</accession>
<dbReference type="RefSeq" id="WP_076819075.1">
    <property type="nucleotide sequence ID" value="NZ_MOMC01000045.1"/>
</dbReference>
<dbReference type="Proteomes" id="UP000188929">
    <property type="component" value="Unassembled WGS sequence"/>
</dbReference>
<dbReference type="InterPro" id="IPR014748">
    <property type="entry name" value="Enoyl-CoA_hydra_C"/>
</dbReference>
<evidence type="ECO:0000256" key="2">
    <source>
        <dbReference type="SAM" id="MobiDB-lite"/>
    </source>
</evidence>
<evidence type="ECO:0000313" key="4">
    <source>
        <dbReference type="Proteomes" id="UP000188929"/>
    </source>
</evidence>
<dbReference type="Gene3D" id="3.90.226.10">
    <property type="entry name" value="2-enoyl-CoA Hydratase, Chain A, domain 1"/>
    <property type="match status" value="1"/>
</dbReference>
<evidence type="ECO:0000256" key="1">
    <source>
        <dbReference type="ARBA" id="ARBA00005254"/>
    </source>
</evidence>
<feature type="region of interest" description="Disordered" evidence="2">
    <location>
        <begin position="88"/>
        <end position="113"/>
    </location>
</feature>